<proteinExistence type="predicted"/>
<protein>
    <submittedName>
        <fullName evidence="2">Uncharacterized protein</fullName>
    </submittedName>
</protein>
<reference evidence="2 3" key="1">
    <citation type="journal article" date="2010" name="Nature">
        <title>The Ectocarpus genome and the independent evolution of multicellularity in brown algae.</title>
        <authorList>
            <person name="Cock J.M."/>
            <person name="Sterck L."/>
            <person name="Rouze P."/>
            <person name="Scornet D."/>
            <person name="Allen A.E."/>
            <person name="Amoutzias G."/>
            <person name="Anthouard V."/>
            <person name="Artiguenave F."/>
            <person name="Aury J.M."/>
            <person name="Badger J.H."/>
            <person name="Beszteri B."/>
            <person name="Billiau K."/>
            <person name="Bonnet E."/>
            <person name="Bothwell J.H."/>
            <person name="Bowler C."/>
            <person name="Boyen C."/>
            <person name="Brownlee C."/>
            <person name="Carrano C.J."/>
            <person name="Charrier B."/>
            <person name="Cho G.Y."/>
            <person name="Coelho S.M."/>
            <person name="Collen J."/>
            <person name="Corre E."/>
            <person name="Da Silva C."/>
            <person name="Delage L."/>
            <person name="Delaroque N."/>
            <person name="Dittami S.M."/>
            <person name="Doulbeau S."/>
            <person name="Elias M."/>
            <person name="Farnham G."/>
            <person name="Gachon C.M."/>
            <person name="Gschloessl B."/>
            <person name="Heesch S."/>
            <person name="Jabbari K."/>
            <person name="Jubin C."/>
            <person name="Kawai H."/>
            <person name="Kimura K."/>
            <person name="Kloareg B."/>
            <person name="Kupper F.C."/>
            <person name="Lang D."/>
            <person name="Le Bail A."/>
            <person name="Leblanc C."/>
            <person name="Lerouge P."/>
            <person name="Lohr M."/>
            <person name="Lopez P.J."/>
            <person name="Martens C."/>
            <person name="Maumus F."/>
            <person name="Michel G."/>
            <person name="Miranda-Saavedra D."/>
            <person name="Morales J."/>
            <person name="Moreau H."/>
            <person name="Motomura T."/>
            <person name="Nagasato C."/>
            <person name="Napoli C.A."/>
            <person name="Nelson D.R."/>
            <person name="Nyvall-Collen P."/>
            <person name="Peters A.F."/>
            <person name="Pommier C."/>
            <person name="Potin P."/>
            <person name="Poulain J."/>
            <person name="Quesneville H."/>
            <person name="Read B."/>
            <person name="Rensing S.A."/>
            <person name="Ritter A."/>
            <person name="Rousvoal S."/>
            <person name="Samanta M."/>
            <person name="Samson G."/>
            <person name="Schroeder D.C."/>
            <person name="Segurens B."/>
            <person name="Strittmatter M."/>
            <person name="Tonon T."/>
            <person name="Tregear J.W."/>
            <person name="Valentin K."/>
            <person name="von Dassow P."/>
            <person name="Yamagishi T."/>
            <person name="Van de Peer Y."/>
            <person name="Wincker P."/>
        </authorList>
    </citation>
    <scope>NUCLEOTIDE SEQUENCE [LARGE SCALE GENOMIC DNA]</scope>
    <source>
        <strain evidence="3">Ec32 / CCAP1310/4</strain>
    </source>
</reference>
<accession>D8LL26</accession>
<keyword evidence="3" id="KW-1185">Reference proteome</keyword>
<dbReference type="InParanoid" id="D8LL26"/>
<feature type="region of interest" description="Disordered" evidence="1">
    <location>
        <begin position="310"/>
        <end position="329"/>
    </location>
</feature>
<dbReference type="Proteomes" id="UP000002630">
    <property type="component" value="Linkage Group LG20"/>
</dbReference>
<evidence type="ECO:0000256" key="1">
    <source>
        <dbReference type="SAM" id="MobiDB-lite"/>
    </source>
</evidence>
<feature type="region of interest" description="Disordered" evidence="1">
    <location>
        <begin position="1"/>
        <end position="22"/>
    </location>
</feature>
<dbReference type="EMBL" id="FN648503">
    <property type="protein sequence ID" value="CBN76120.1"/>
    <property type="molecule type" value="Genomic_DNA"/>
</dbReference>
<dbReference type="OrthoDB" id="10297304at2759"/>
<evidence type="ECO:0000313" key="3">
    <source>
        <dbReference type="Proteomes" id="UP000002630"/>
    </source>
</evidence>
<evidence type="ECO:0000313" key="2">
    <source>
        <dbReference type="EMBL" id="CBN76120.1"/>
    </source>
</evidence>
<sequence length="379" mass="41628">MKTTTDLNEVGGLQLESPPDTTGIAFPAGTYEFGAEDFRFDLGREDVDLFPAPDIYERGSYRARKPLKLPELGNALTACKGWWAEEFTFRGFGIGFVKPVFRGLLLRPDLGVGVRLPVTLHFRSWESREALPSVALSLFVLWPPAVQVSQAMSYPAELLQELATTAARKIVVPSKEAIQVRRRKEAVQRLGVSIGVRYSSTYGFQWWLSPYFFLLPGVRVLWTLYQSMMTLLLSSLALMQRSDASGLDRENGRAENQEALWVVALRSWAAEKTSGLGYALYLSGNRLGGAAYVNFMPFFLPTFRAATSRDSSGVKDPGAEQREQGVDDVAAPVQEDAGTREAVPSEVFVGVTPDGCGAESNATEAEQQREGAVLQPISA</sequence>
<organism evidence="2 3">
    <name type="scientific">Ectocarpus siliculosus</name>
    <name type="common">Brown alga</name>
    <name type="synonym">Conferva siliculosa</name>
    <dbReference type="NCBI Taxonomy" id="2880"/>
    <lineage>
        <taxon>Eukaryota</taxon>
        <taxon>Sar</taxon>
        <taxon>Stramenopiles</taxon>
        <taxon>Ochrophyta</taxon>
        <taxon>PX clade</taxon>
        <taxon>Phaeophyceae</taxon>
        <taxon>Ectocarpales</taxon>
        <taxon>Ectocarpaceae</taxon>
        <taxon>Ectocarpus</taxon>
    </lineage>
</organism>
<feature type="region of interest" description="Disordered" evidence="1">
    <location>
        <begin position="353"/>
        <end position="379"/>
    </location>
</feature>
<gene>
    <name evidence="2" type="ORF">Esi_0314_0027</name>
</gene>
<name>D8LL26_ECTSI</name>
<dbReference type="AlphaFoldDB" id="D8LL26"/>
<dbReference type="EMBL" id="FN649745">
    <property type="protein sequence ID" value="CBN76120.1"/>
    <property type="molecule type" value="Genomic_DNA"/>
</dbReference>